<dbReference type="Proteomes" id="UP001597548">
    <property type="component" value="Unassembled WGS sequence"/>
</dbReference>
<protein>
    <submittedName>
        <fullName evidence="2">Heavy-metal-associated domain-containing protein</fullName>
    </submittedName>
</protein>
<comment type="caution">
    <text evidence="2">The sequence shown here is derived from an EMBL/GenBank/DDBJ whole genome shotgun (WGS) entry which is preliminary data.</text>
</comment>
<dbReference type="RefSeq" id="WP_194509301.1">
    <property type="nucleotide sequence ID" value="NZ_JADILU010000007.1"/>
</dbReference>
<name>A0ABW5ZTX9_9FLAO</name>
<keyword evidence="3" id="KW-1185">Reference proteome</keyword>
<sequence length="76" mass="8670">MRTKVHIQNLKCGECENTIINRLSEVKNISDVEINQEQSTIAFDYHTSHDFEAAKHLLSQIGYPIVGKENKLKTKA</sequence>
<dbReference type="InterPro" id="IPR006121">
    <property type="entry name" value="HMA_dom"/>
</dbReference>
<dbReference type="Gene3D" id="3.30.70.100">
    <property type="match status" value="1"/>
</dbReference>
<evidence type="ECO:0000259" key="1">
    <source>
        <dbReference type="Pfam" id="PF00403"/>
    </source>
</evidence>
<evidence type="ECO:0000313" key="2">
    <source>
        <dbReference type="EMBL" id="MFD2915811.1"/>
    </source>
</evidence>
<reference evidence="3" key="1">
    <citation type="journal article" date="2019" name="Int. J. Syst. Evol. Microbiol.">
        <title>The Global Catalogue of Microorganisms (GCM) 10K type strain sequencing project: providing services to taxonomists for standard genome sequencing and annotation.</title>
        <authorList>
            <consortium name="The Broad Institute Genomics Platform"/>
            <consortium name="The Broad Institute Genome Sequencing Center for Infectious Disease"/>
            <person name="Wu L."/>
            <person name="Ma J."/>
        </authorList>
    </citation>
    <scope>NUCLEOTIDE SEQUENCE [LARGE SCALE GENOMIC DNA]</scope>
    <source>
        <strain evidence="3">KCTC 32514</strain>
    </source>
</reference>
<dbReference type="InterPro" id="IPR036163">
    <property type="entry name" value="HMA_dom_sf"/>
</dbReference>
<proteinExistence type="predicted"/>
<dbReference type="SUPFAM" id="SSF55008">
    <property type="entry name" value="HMA, heavy metal-associated domain"/>
    <property type="match status" value="1"/>
</dbReference>
<feature type="domain" description="HMA" evidence="1">
    <location>
        <begin position="5"/>
        <end position="63"/>
    </location>
</feature>
<accession>A0ABW5ZTX9</accession>
<dbReference type="Pfam" id="PF00403">
    <property type="entry name" value="HMA"/>
    <property type="match status" value="1"/>
</dbReference>
<gene>
    <name evidence="2" type="ORF">ACFS29_09185</name>
</gene>
<evidence type="ECO:0000313" key="3">
    <source>
        <dbReference type="Proteomes" id="UP001597548"/>
    </source>
</evidence>
<organism evidence="2 3">
    <name type="scientific">Psychroserpens luteus</name>
    <dbReference type="NCBI Taxonomy" id="1434066"/>
    <lineage>
        <taxon>Bacteria</taxon>
        <taxon>Pseudomonadati</taxon>
        <taxon>Bacteroidota</taxon>
        <taxon>Flavobacteriia</taxon>
        <taxon>Flavobacteriales</taxon>
        <taxon>Flavobacteriaceae</taxon>
        <taxon>Psychroserpens</taxon>
    </lineage>
</organism>
<dbReference type="EMBL" id="JBHUOS010000008">
    <property type="protein sequence ID" value="MFD2915811.1"/>
    <property type="molecule type" value="Genomic_DNA"/>
</dbReference>